<dbReference type="RefSeq" id="WP_302041526.1">
    <property type="nucleotide sequence ID" value="NZ_JAUKPO010000035.1"/>
</dbReference>
<sequence length="278" mass="32388">MLKETKDKITSRPIKSYKIPLPDIQIPLFELEVHKRNSPTQIAEKVAHVPAQNILAEQIEELHDLIMAQYNMSLYERRIFIKVLELLPETIMHPDGMALFEPLIIDAREIIADSNLKGEPAFGELQKATMSMIQHVCRIAEKDGLLQTGLISSAKYLTGKGQIRIHIDPALHPYLLRVKKHFSGEQLQSLIKFKSYYSQCFYEWFSKSAKADKIIYISLYALRTMLRIDEKEYERYYDLKRFVIGQAQKELKGTLFEFTFKEKRTGRKVIGLQFYLAK</sequence>
<evidence type="ECO:0000313" key="4">
    <source>
        <dbReference type="Proteomes" id="UP001168528"/>
    </source>
</evidence>
<comment type="similarity">
    <text evidence="1">Belongs to the initiator RepB protein family.</text>
</comment>
<evidence type="ECO:0000259" key="2">
    <source>
        <dbReference type="Pfam" id="PF01051"/>
    </source>
</evidence>
<reference evidence="3" key="1">
    <citation type="submission" date="2023-07" db="EMBL/GenBank/DDBJ databases">
        <title>The genome sequence of Rhodocytophaga aerolata KACC 12507.</title>
        <authorList>
            <person name="Zhang X."/>
        </authorList>
    </citation>
    <scope>NUCLEOTIDE SEQUENCE</scope>
    <source>
        <strain evidence="3">KACC 12507</strain>
    </source>
</reference>
<feature type="domain" description="Initiator Rep protein WH1" evidence="2">
    <location>
        <begin position="63"/>
        <end position="205"/>
    </location>
</feature>
<dbReference type="Gene3D" id="1.10.10.10">
    <property type="entry name" value="Winged helix-like DNA-binding domain superfamily/Winged helix DNA-binding domain"/>
    <property type="match status" value="2"/>
</dbReference>
<gene>
    <name evidence="3" type="ORF">Q0590_30930</name>
</gene>
<dbReference type="InterPro" id="IPR036390">
    <property type="entry name" value="WH_DNA-bd_sf"/>
</dbReference>
<dbReference type="SUPFAM" id="SSF46785">
    <property type="entry name" value="Winged helix' DNA-binding domain"/>
    <property type="match status" value="2"/>
</dbReference>
<protein>
    <submittedName>
        <fullName evidence="3">Replication initiation protein</fullName>
    </submittedName>
</protein>
<dbReference type="EMBL" id="JAUKPO010000035">
    <property type="protein sequence ID" value="MDO1450728.1"/>
    <property type="molecule type" value="Genomic_DNA"/>
</dbReference>
<dbReference type="Pfam" id="PF01051">
    <property type="entry name" value="Rep3_N"/>
    <property type="match status" value="1"/>
</dbReference>
<keyword evidence="4" id="KW-1185">Reference proteome</keyword>
<dbReference type="Pfam" id="PF21205">
    <property type="entry name" value="Rep3_C"/>
    <property type="match status" value="1"/>
</dbReference>
<comment type="caution">
    <text evidence="3">The sequence shown here is derived from an EMBL/GenBank/DDBJ whole genome shotgun (WGS) entry which is preliminary data.</text>
</comment>
<evidence type="ECO:0000313" key="3">
    <source>
        <dbReference type="EMBL" id="MDO1450728.1"/>
    </source>
</evidence>
<dbReference type="InterPro" id="IPR000525">
    <property type="entry name" value="Initiator_Rep_WH1"/>
</dbReference>
<evidence type="ECO:0000256" key="1">
    <source>
        <dbReference type="ARBA" id="ARBA00038283"/>
    </source>
</evidence>
<dbReference type="Proteomes" id="UP001168528">
    <property type="component" value="Unassembled WGS sequence"/>
</dbReference>
<accession>A0ABT8RHS9</accession>
<dbReference type="InterPro" id="IPR036388">
    <property type="entry name" value="WH-like_DNA-bd_sf"/>
</dbReference>
<organism evidence="3 4">
    <name type="scientific">Rhodocytophaga aerolata</name>
    <dbReference type="NCBI Taxonomy" id="455078"/>
    <lineage>
        <taxon>Bacteria</taxon>
        <taxon>Pseudomonadati</taxon>
        <taxon>Bacteroidota</taxon>
        <taxon>Cytophagia</taxon>
        <taxon>Cytophagales</taxon>
        <taxon>Rhodocytophagaceae</taxon>
        <taxon>Rhodocytophaga</taxon>
    </lineage>
</organism>
<name>A0ABT8RHS9_9BACT</name>
<proteinExistence type="inferred from homology"/>